<feature type="non-terminal residue" evidence="11">
    <location>
        <position position="90"/>
    </location>
</feature>
<dbReference type="Gene3D" id="3.40.50.880">
    <property type="match status" value="1"/>
</dbReference>
<evidence type="ECO:0000256" key="2">
    <source>
        <dbReference type="ARBA" id="ARBA00011152"/>
    </source>
</evidence>
<dbReference type="InterPro" id="IPR017926">
    <property type="entry name" value="GATASE"/>
</dbReference>
<dbReference type="GO" id="GO:0016829">
    <property type="term" value="F:lyase activity"/>
    <property type="evidence" value="ECO:0007669"/>
    <property type="project" value="UniProtKB-KW"/>
</dbReference>
<dbReference type="PANTHER" id="PTHR42701">
    <property type="entry name" value="IMIDAZOLE GLYCEROL PHOSPHATE SYNTHASE SUBUNIT HISH"/>
    <property type="match status" value="1"/>
</dbReference>
<keyword evidence="6" id="KW-0368">Histidine biosynthesis</keyword>
<evidence type="ECO:0000256" key="8">
    <source>
        <dbReference type="ARBA" id="ARBA00047838"/>
    </source>
</evidence>
<name>A0A382KB28_9ZZZZ</name>
<evidence type="ECO:0000256" key="7">
    <source>
        <dbReference type="ARBA" id="ARBA00023239"/>
    </source>
</evidence>
<dbReference type="EMBL" id="UINC01079316">
    <property type="protein sequence ID" value="SVC21196.1"/>
    <property type="molecule type" value="Genomic_DNA"/>
</dbReference>
<feature type="domain" description="Glutamine amidotransferase" evidence="10">
    <location>
        <begin position="4"/>
        <end position="87"/>
    </location>
</feature>
<comment type="catalytic activity">
    <reaction evidence="9">
        <text>L-glutamine + H2O = L-glutamate + NH4(+)</text>
        <dbReference type="Rhea" id="RHEA:15889"/>
        <dbReference type="ChEBI" id="CHEBI:15377"/>
        <dbReference type="ChEBI" id="CHEBI:28938"/>
        <dbReference type="ChEBI" id="CHEBI:29985"/>
        <dbReference type="ChEBI" id="CHEBI:58359"/>
        <dbReference type="EC" id="3.5.1.2"/>
    </reaction>
</comment>
<keyword evidence="4" id="KW-0378">Hydrolase</keyword>
<evidence type="ECO:0000256" key="1">
    <source>
        <dbReference type="ARBA" id="ARBA00005091"/>
    </source>
</evidence>
<dbReference type="Pfam" id="PF00117">
    <property type="entry name" value="GATase"/>
    <property type="match status" value="1"/>
</dbReference>
<dbReference type="AlphaFoldDB" id="A0A382KB28"/>
<comment type="subunit">
    <text evidence="2">Heterodimer of HisH and HisF.</text>
</comment>
<evidence type="ECO:0000259" key="10">
    <source>
        <dbReference type="Pfam" id="PF00117"/>
    </source>
</evidence>
<evidence type="ECO:0000256" key="9">
    <source>
        <dbReference type="ARBA" id="ARBA00049534"/>
    </source>
</evidence>
<evidence type="ECO:0000256" key="6">
    <source>
        <dbReference type="ARBA" id="ARBA00023102"/>
    </source>
</evidence>
<dbReference type="UniPathway" id="UPA00031">
    <property type="reaction ID" value="UER00010"/>
</dbReference>
<dbReference type="InterPro" id="IPR029062">
    <property type="entry name" value="Class_I_gatase-like"/>
</dbReference>
<dbReference type="GO" id="GO:0004359">
    <property type="term" value="F:glutaminase activity"/>
    <property type="evidence" value="ECO:0007669"/>
    <property type="project" value="UniProtKB-EC"/>
</dbReference>
<evidence type="ECO:0000313" key="11">
    <source>
        <dbReference type="EMBL" id="SVC21196.1"/>
    </source>
</evidence>
<dbReference type="PROSITE" id="PS51273">
    <property type="entry name" value="GATASE_TYPE_1"/>
    <property type="match status" value="1"/>
</dbReference>
<sequence length="90" mass="9866">MISIIDYNAGNLTSVAHAVNFLGYRCQITANPQKILASQKIIFPGVGAAKATMDILHETGLSQVLLEFYESEKLMLGICIGIQILFDYSE</sequence>
<accession>A0A382KB28</accession>
<reference evidence="11" key="1">
    <citation type="submission" date="2018-05" db="EMBL/GenBank/DDBJ databases">
        <authorList>
            <person name="Lanie J.A."/>
            <person name="Ng W.-L."/>
            <person name="Kazmierczak K.M."/>
            <person name="Andrzejewski T.M."/>
            <person name="Davidsen T.M."/>
            <person name="Wayne K.J."/>
            <person name="Tettelin H."/>
            <person name="Glass J.I."/>
            <person name="Rusch D."/>
            <person name="Podicherti R."/>
            <person name="Tsui H.-C.T."/>
            <person name="Winkler M.E."/>
        </authorList>
    </citation>
    <scope>NUCLEOTIDE SEQUENCE</scope>
</reference>
<comment type="pathway">
    <text evidence="1">Amino-acid biosynthesis; L-histidine biosynthesis; L-histidine from 5-phospho-alpha-D-ribose 1-diphosphate: step 5/9.</text>
</comment>
<proteinExistence type="predicted"/>
<dbReference type="GO" id="GO:0000107">
    <property type="term" value="F:imidazoleglycerol-phosphate synthase activity"/>
    <property type="evidence" value="ECO:0007669"/>
    <property type="project" value="TreeGrafter"/>
</dbReference>
<dbReference type="PANTHER" id="PTHR42701:SF1">
    <property type="entry name" value="IMIDAZOLE GLYCEROL PHOSPHATE SYNTHASE SUBUNIT HISH"/>
    <property type="match status" value="1"/>
</dbReference>
<evidence type="ECO:0000256" key="4">
    <source>
        <dbReference type="ARBA" id="ARBA00022801"/>
    </source>
</evidence>
<evidence type="ECO:0000256" key="5">
    <source>
        <dbReference type="ARBA" id="ARBA00022962"/>
    </source>
</evidence>
<dbReference type="InterPro" id="IPR010139">
    <property type="entry name" value="Imidazole-glycPsynth_HisH"/>
</dbReference>
<comment type="catalytic activity">
    <reaction evidence="8">
        <text>5-[(5-phospho-1-deoxy-D-ribulos-1-ylimino)methylamino]-1-(5-phospho-beta-D-ribosyl)imidazole-4-carboxamide + L-glutamine = D-erythro-1-(imidazol-4-yl)glycerol 3-phosphate + 5-amino-1-(5-phospho-beta-D-ribosyl)imidazole-4-carboxamide + L-glutamate + H(+)</text>
        <dbReference type="Rhea" id="RHEA:24793"/>
        <dbReference type="ChEBI" id="CHEBI:15378"/>
        <dbReference type="ChEBI" id="CHEBI:29985"/>
        <dbReference type="ChEBI" id="CHEBI:58278"/>
        <dbReference type="ChEBI" id="CHEBI:58359"/>
        <dbReference type="ChEBI" id="CHEBI:58475"/>
        <dbReference type="ChEBI" id="CHEBI:58525"/>
        <dbReference type="EC" id="4.3.2.10"/>
    </reaction>
</comment>
<keyword evidence="3" id="KW-0028">Amino-acid biosynthesis</keyword>
<dbReference type="GO" id="GO:0000105">
    <property type="term" value="P:L-histidine biosynthetic process"/>
    <property type="evidence" value="ECO:0007669"/>
    <property type="project" value="UniProtKB-UniPathway"/>
</dbReference>
<protein>
    <recommendedName>
        <fullName evidence="10">Glutamine amidotransferase domain-containing protein</fullName>
    </recommendedName>
</protein>
<organism evidence="11">
    <name type="scientific">marine metagenome</name>
    <dbReference type="NCBI Taxonomy" id="408172"/>
    <lineage>
        <taxon>unclassified sequences</taxon>
        <taxon>metagenomes</taxon>
        <taxon>ecological metagenomes</taxon>
    </lineage>
</organism>
<gene>
    <name evidence="11" type="ORF">METZ01_LOCUS274050</name>
</gene>
<evidence type="ECO:0000256" key="3">
    <source>
        <dbReference type="ARBA" id="ARBA00022605"/>
    </source>
</evidence>
<dbReference type="SUPFAM" id="SSF52317">
    <property type="entry name" value="Class I glutamine amidotransferase-like"/>
    <property type="match status" value="1"/>
</dbReference>
<keyword evidence="7" id="KW-0456">Lyase</keyword>
<keyword evidence="5" id="KW-0315">Glutamine amidotransferase</keyword>